<evidence type="ECO:0000256" key="7">
    <source>
        <dbReference type="SAM" id="Phobius"/>
    </source>
</evidence>
<keyword evidence="6 7" id="KW-0472">Membrane</keyword>
<dbReference type="InterPro" id="IPR050809">
    <property type="entry name" value="UgpAE/MalFG_permease"/>
</dbReference>
<proteinExistence type="predicted"/>
<dbReference type="EMBL" id="BARV01029621">
    <property type="protein sequence ID" value="GAI33072.1"/>
    <property type="molecule type" value="Genomic_DNA"/>
</dbReference>
<keyword evidence="3" id="KW-1003">Cell membrane</keyword>
<protein>
    <recommendedName>
        <fullName evidence="8">ABC transmembrane type-1 domain-containing protein</fullName>
    </recommendedName>
</protein>
<gene>
    <name evidence="9" type="ORF">S06H3_47192</name>
</gene>
<dbReference type="GO" id="GO:0055085">
    <property type="term" value="P:transmembrane transport"/>
    <property type="evidence" value="ECO:0007669"/>
    <property type="project" value="InterPro"/>
</dbReference>
<comment type="caution">
    <text evidence="9">The sequence shown here is derived from an EMBL/GenBank/DDBJ whole genome shotgun (WGS) entry which is preliminary data.</text>
</comment>
<evidence type="ECO:0000256" key="3">
    <source>
        <dbReference type="ARBA" id="ARBA00022475"/>
    </source>
</evidence>
<dbReference type="SUPFAM" id="SSF161098">
    <property type="entry name" value="MetI-like"/>
    <property type="match status" value="1"/>
</dbReference>
<dbReference type="PANTHER" id="PTHR43227:SF7">
    <property type="entry name" value="ARABINOOLIGOSACCHARIDES TRANSPORT SYSTEM PERMEASE PROTEIN ARAP"/>
    <property type="match status" value="1"/>
</dbReference>
<accession>X1MN60</accession>
<organism evidence="9">
    <name type="scientific">marine sediment metagenome</name>
    <dbReference type="NCBI Taxonomy" id="412755"/>
    <lineage>
        <taxon>unclassified sequences</taxon>
        <taxon>metagenomes</taxon>
        <taxon>ecological metagenomes</taxon>
    </lineage>
</organism>
<evidence type="ECO:0000259" key="8">
    <source>
        <dbReference type="PROSITE" id="PS50928"/>
    </source>
</evidence>
<dbReference type="PANTHER" id="PTHR43227">
    <property type="entry name" value="BLL4140 PROTEIN"/>
    <property type="match status" value="1"/>
</dbReference>
<evidence type="ECO:0000256" key="2">
    <source>
        <dbReference type="ARBA" id="ARBA00022448"/>
    </source>
</evidence>
<feature type="non-terminal residue" evidence="9">
    <location>
        <position position="89"/>
    </location>
</feature>
<keyword evidence="2" id="KW-0813">Transport</keyword>
<dbReference type="Gene3D" id="1.10.3720.10">
    <property type="entry name" value="MetI-like"/>
    <property type="match status" value="1"/>
</dbReference>
<evidence type="ECO:0000256" key="4">
    <source>
        <dbReference type="ARBA" id="ARBA00022692"/>
    </source>
</evidence>
<dbReference type="InterPro" id="IPR035906">
    <property type="entry name" value="MetI-like_sf"/>
</dbReference>
<comment type="subcellular location">
    <subcellularLocation>
        <location evidence="1">Cell membrane</location>
        <topology evidence="1">Multi-pass membrane protein</topology>
    </subcellularLocation>
</comment>
<dbReference type="GO" id="GO:0005886">
    <property type="term" value="C:plasma membrane"/>
    <property type="evidence" value="ECO:0007669"/>
    <property type="project" value="UniProtKB-SubCell"/>
</dbReference>
<reference evidence="9" key="1">
    <citation type="journal article" date="2014" name="Front. Microbiol.">
        <title>High frequency of phylogenetically diverse reductive dehalogenase-homologous genes in deep subseafloor sedimentary metagenomes.</title>
        <authorList>
            <person name="Kawai M."/>
            <person name="Futagami T."/>
            <person name="Toyoda A."/>
            <person name="Takaki Y."/>
            <person name="Nishi S."/>
            <person name="Hori S."/>
            <person name="Arai W."/>
            <person name="Tsubouchi T."/>
            <person name="Morono Y."/>
            <person name="Uchiyama I."/>
            <person name="Ito T."/>
            <person name="Fujiyama A."/>
            <person name="Inagaki F."/>
            <person name="Takami H."/>
        </authorList>
    </citation>
    <scope>NUCLEOTIDE SEQUENCE</scope>
    <source>
        <strain evidence="9">Expedition CK06-06</strain>
    </source>
</reference>
<dbReference type="InterPro" id="IPR000515">
    <property type="entry name" value="MetI-like"/>
</dbReference>
<dbReference type="CDD" id="cd06261">
    <property type="entry name" value="TM_PBP2"/>
    <property type="match status" value="1"/>
</dbReference>
<feature type="transmembrane region" description="Helical" evidence="7">
    <location>
        <begin position="23"/>
        <end position="42"/>
    </location>
</feature>
<name>X1MN60_9ZZZZ</name>
<evidence type="ECO:0000256" key="1">
    <source>
        <dbReference type="ARBA" id="ARBA00004651"/>
    </source>
</evidence>
<dbReference type="Pfam" id="PF00528">
    <property type="entry name" value="BPD_transp_1"/>
    <property type="match status" value="1"/>
</dbReference>
<evidence type="ECO:0000256" key="5">
    <source>
        <dbReference type="ARBA" id="ARBA00022989"/>
    </source>
</evidence>
<keyword evidence="4 7" id="KW-0812">Transmembrane</keyword>
<sequence length="89" mass="10055">MYNTDYGLYNDVLLRLKIIVQPINWLGAIPLAMIAMMIVAIWKTNSFMMLLLLAGLQSIPEELYDAAKIDGAGRWTSFREITLPLLKPA</sequence>
<evidence type="ECO:0000256" key="6">
    <source>
        <dbReference type="ARBA" id="ARBA00023136"/>
    </source>
</evidence>
<dbReference type="AlphaFoldDB" id="X1MN60"/>
<keyword evidence="5 7" id="KW-1133">Transmembrane helix</keyword>
<dbReference type="PROSITE" id="PS50928">
    <property type="entry name" value="ABC_TM1"/>
    <property type="match status" value="1"/>
</dbReference>
<evidence type="ECO:0000313" key="9">
    <source>
        <dbReference type="EMBL" id="GAI33072.1"/>
    </source>
</evidence>
<feature type="domain" description="ABC transmembrane type-1" evidence="8">
    <location>
        <begin position="1"/>
        <end position="89"/>
    </location>
</feature>